<dbReference type="Pfam" id="PF06296">
    <property type="entry name" value="RelE"/>
    <property type="match status" value="1"/>
</dbReference>
<dbReference type="Proteomes" id="UP000190023">
    <property type="component" value="Unassembled WGS sequence"/>
</dbReference>
<proteinExistence type="predicted"/>
<reference evidence="1 2" key="1">
    <citation type="submission" date="2017-02" db="EMBL/GenBank/DDBJ databases">
        <title>Draft genome sequence of Haemophilus felis CCUG 31170 type strain.</title>
        <authorList>
            <person name="Engstrom-Jakobsson H."/>
            <person name="Salva-Serra F."/>
            <person name="Thorell K."/>
            <person name="Gonzales-Siles L."/>
            <person name="Karlsson R."/>
            <person name="Boulund F."/>
            <person name="Engstrand L."/>
            <person name="Kristiansson E."/>
            <person name="Moore E."/>
        </authorList>
    </citation>
    <scope>NUCLEOTIDE SEQUENCE [LARGE SCALE GENOMIC DNA]</scope>
    <source>
        <strain evidence="1 2">CCUG 31170</strain>
    </source>
</reference>
<keyword evidence="2" id="KW-1185">Reference proteome</keyword>
<evidence type="ECO:0008006" key="3">
    <source>
        <dbReference type="Google" id="ProtNLM"/>
    </source>
</evidence>
<dbReference type="EMBL" id="MUYB01000028">
    <property type="protein sequence ID" value="OOS02990.1"/>
    <property type="molecule type" value="Genomic_DNA"/>
</dbReference>
<dbReference type="PIRSF" id="PIRSF018634">
    <property type="entry name" value="UCP018634"/>
    <property type="match status" value="1"/>
</dbReference>
<sequence>MRIFKTKVFEQFTKQKAISDEELSKAIENAEKGLIDAYLGGNLIKQRIPRLNKGKSSGYRSIILYRNNNHSFFIYGFAKNDQGNISLQDLDKLKMLAKQLAVYSEEELNAMVKQKLLIEILGEQDEKISE</sequence>
<dbReference type="STRING" id="123822.B0188_07175"/>
<name>A0A1T0AYH1_9PAST</name>
<accession>A0A1T0AYH1</accession>
<evidence type="ECO:0000313" key="2">
    <source>
        <dbReference type="Proteomes" id="UP000190023"/>
    </source>
</evidence>
<protein>
    <recommendedName>
        <fullName evidence="3">Addiction module toxin RelE</fullName>
    </recommendedName>
</protein>
<comment type="caution">
    <text evidence="1">The sequence shown here is derived from an EMBL/GenBank/DDBJ whole genome shotgun (WGS) entry which is preliminary data.</text>
</comment>
<dbReference type="AlphaFoldDB" id="A0A1T0AYH1"/>
<dbReference type="OrthoDB" id="8607264at2"/>
<organism evidence="1 2">
    <name type="scientific">[Haemophilus] felis</name>
    <dbReference type="NCBI Taxonomy" id="123822"/>
    <lineage>
        <taxon>Bacteria</taxon>
        <taxon>Pseudomonadati</taxon>
        <taxon>Pseudomonadota</taxon>
        <taxon>Gammaproteobacteria</taxon>
        <taxon>Pasteurellales</taxon>
        <taxon>Pasteurellaceae</taxon>
    </lineage>
</organism>
<evidence type="ECO:0000313" key="1">
    <source>
        <dbReference type="EMBL" id="OOS02990.1"/>
    </source>
</evidence>
<gene>
    <name evidence="1" type="ORF">B0188_07175</name>
</gene>
<dbReference type="InterPro" id="IPR009387">
    <property type="entry name" value="HigB-2"/>
</dbReference>